<evidence type="ECO:0000313" key="8">
    <source>
        <dbReference type="Proteomes" id="UP001151760"/>
    </source>
</evidence>
<dbReference type="PANTHER" id="PTHR31973">
    <property type="entry name" value="POLYPROTEIN, PUTATIVE-RELATED"/>
    <property type="match status" value="1"/>
</dbReference>
<gene>
    <name evidence="7" type="ORF">Tco_0801223</name>
</gene>
<protein>
    <submittedName>
        <fullName evidence="7">Pentatricopeptide repeat-containing protein</fullName>
    </submittedName>
</protein>
<organism evidence="7 8">
    <name type="scientific">Tanacetum coccineum</name>
    <dbReference type="NCBI Taxonomy" id="301880"/>
    <lineage>
        <taxon>Eukaryota</taxon>
        <taxon>Viridiplantae</taxon>
        <taxon>Streptophyta</taxon>
        <taxon>Embryophyta</taxon>
        <taxon>Tracheophyta</taxon>
        <taxon>Spermatophyta</taxon>
        <taxon>Magnoliopsida</taxon>
        <taxon>eudicotyledons</taxon>
        <taxon>Gunneridae</taxon>
        <taxon>Pentapetalae</taxon>
        <taxon>asterids</taxon>
        <taxon>campanulids</taxon>
        <taxon>Asterales</taxon>
        <taxon>Asteraceae</taxon>
        <taxon>Asteroideae</taxon>
        <taxon>Anthemideae</taxon>
        <taxon>Anthemidinae</taxon>
        <taxon>Tanacetum</taxon>
    </lineage>
</organism>
<dbReference type="Pfam" id="PF04434">
    <property type="entry name" value="SWIM"/>
    <property type="match status" value="1"/>
</dbReference>
<evidence type="ECO:0000256" key="3">
    <source>
        <dbReference type="ARBA" id="ARBA00022833"/>
    </source>
</evidence>
<keyword evidence="1" id="KW-0479">Metal-binding</keyword>
<dbReference type="EMBL" id="BQNB010011718">
    <property type="protein sequence ID" value="GJS94255.1"/>
    <property type="molecule type" value="Genomic_DNA"/>
</dbReference>
<comment type="caution">
    <text evidence="7">The sequence shown here is derived from an EMBL/GenBank/DDBJ whole genome shotgun (WGS) entry which is preliminary data.</text>
</comment>
<name>A0ABQ4ZZ97_9ASTR</name>
<evidence type="ECO:0000313" key="7">
    <source>
        <dbReference type="EMBL" id="GJS94255.1"/>
    </source>
</evidence>
<sequence>MSVDELVAWAENEANSPYLRSHPLKSKPFRKDFKGQDNLFPRSCDLENKAINDAAKILAGMNDGVEGIIQSVEGMTNGVDGLNDVDRVGHNMEMDNVEDMNDVGNGVNIDEGVLARQKKLDKGKRTMTEDGIVTIKKIKNYADMYSESDSDESDKSFNYLSNGEDKVTELRKRKFEFKNTTDEVDGQEGPTEAEQDTPNGVDKYADVDDNGIGLSPLRGEKFPTIDKFKECLTYYALANGFSLWFERSTKNKVVAKCGRRKEIFKDPSKGKHRAYKKFPSNNADKTLCNWRCYGKMLKWESTFQVVSLVDEHTCVRNFNYGKLVNYKWIGRNFTDKIRMNLQITIDAIVDLVMKKYKCIVSRTQCRNAKTFALNEGDIAIQDHYGLHRRANPRAHENLVKKEPKTWSRAFSNEAKSSAVAVPELNAMRLKGNHNYVRVYRSHRHEEDKRHEIIDGKWINNMCPNIQKILELLKDQQRLWHVIPCGGNNFEVRKGCNTFKVDEINKRCSCRVWQLSGLSCSHAIAYIFRLNKMVEGYVLACLRKDRSKKSLKTSARGGRTVIKGRMTKCAISLRATRTAEP</sequence>
<feature type="domain" description="SWIM-type" evidence="6">
    <location>
        <begin position="498"/>
        <end position="530"/>
    </location>
</feature>
<evidence type="ECO:0000256" key="4">
    <source>
        <dbReference type="PROSITE-ProRule" id="PRU00325"/>
    </source>
</evidence>
<feature type="compositionally biased region" description="Acidic residues" evidence="5">
    <location>
        <begin position="182"/>
        <end position="195"/>
    </location>
</feature>
<evidence type="ECO:0000256" key="2">
    <source>
        <dbReference type="ARBA" id="ARBA00022771"/>
    </source>
</evidence>
<dbReference type="PROSITE" id="PS50966">
    <property type="entry name" value="ZF_SWIM"/>
    <property type="match status" value="1"/>
</dbReference>
<dbReference type="Proteomes" id="UP001151760">
    <property type="component" value="Unassembled WGS sequence"/>
</dbReference>
<dbReference type="PANTHER" id="PTHR31973:SF189">
    <property type="entry name" value="TRANSPOSASE, MUDR, PLANT, MULE TRANSPOSASE DOMAIN PROTEIN-RELATED"/>
    <property type="match status" value="1"/>
</dbReference>
<evidence type="ECO:0000259" key="6">
    <source>
        <dbReference type="PROSITE" id="PS50966"/>
    </source>
</evidence>
<dbReference type="InterPro" id="IPR006564">
    <property type="entry name" value="Znf_PMZ"/>
</dbReference>
<keyword evidence="2 4" id="KW-0863">Zinc-finger</keyword>
<dbReference type="InterPro" id="IPR007527">
    <property type="entry name" value="Znf_SWIM"/>
</dbReference>
<keyword evidence="3" id="KW-0862">Zinc</keyword>
<evidence type="ECO:0000256" key="5">
    <source>
        <dbReference type="SAM" id="MobiDB-lite"/>
    </source>
</evidence>
<evidence type="ECO:0000256" key="1">
    <source>
        <dbReference type="ARBA" id="ARBA00022723"/>
    </source>
</evidence>
<feature type="region of interest" description="Disordered" evidence="5">
    <location>
        <begin position="178"/>
        <end position="202"/>
    </location>
</feature>
<dbReference type="SMART" id="SM00575">
    <property type="entry name" value="ZnF_PMZ"/>
    <property type="match status" value="1"/>
</dbReference>
<accession>A0ABQ4ZZ97</accession>
<proteinExistence type="predicted"/>
<reference evidence="7" key="2">
    <citation type="submission" date="2022-01" db="EMBL/GenBank/DDBJ databases">
        <authorList>
            <person name="Yamashiro T."/>
            <person name="Shiraishi A."/>
            <person name="Satake H."/>
            <person name="Nakayama K."/>
        </authorList>
    </citation>
    <scope>NUCLEOTIDE SEQUENCE</scope>
</reference>
<reference evidence="7" key="1">
    <citation type="journal article" date="2022" name="Int. J. Mol. Sci.">
        <title>Draft Genome of Tanacetum Coccineum: Genomic Comparison of Closely Related Tanacetum-Family Plants.</title>
        <authorList>
            <person name="Yamashiro T."/>
            <person name="Shiraishi A."/>
            <person name="Nakayama K."/>
            <person name="Satake H."/>
        </authorList>
    </citation>
    <scope>NUCLEOTIDE SEQUENCE</scope>
</reference>
<keyword evidence="8" id="KW-1185">Reference proteome</keyword>